<reference evidence="1" key="1">
    <citation type="submission" date="2018-02" db="EMBL/GenBank/DDBJ databases">
        <title>Rhizophora mucronata_Transcriptome.</title>
        <authorList>
            <person name="Meera S.P."/>
            <person name="Sreeshan A."/>
            <person name="Augustine A."/>
        </authorList>
    </citation>
    <scope>NUCLEOTIDE SEQUENCE</scope>
    <source>
        <tissue evidence="1">Leaf</tissue>
    </source>
</reference>
<evidence type="ECO:0000313" key="1">
    <source>
        <dbReference type="EMBL" id="MBX37827.1"/>
    </source>
</evidence>
<protein>
    <submittedName>
        <fullName evidence="1">Uncharacterized protein</fullName>
    </submittedName>
</protein>
<dbReference type="AlphaFoldDB" id="A0A2P2N5N9"/>
<proteinExistence type="predicted"/>
<sequence>MQFMRLRACTTSSFTLAVAVAVRANTGVLSNFFFRIPSSL</sequence>
<organism evidence="1">
    <name type="scientific">Rhizophora mucronata</name>
    <name type="common">Asiatic mangrove</name>
    <dbReference type="NCBI Taxonomy" id="61149"/>
    <lineage>
        <taxon>Eukaryota</taxon>
        <taxon>Viridiplantae</taxon>
        <taxon>Streptophyta</taxon>
        <taxon>Embryophyta</taxon>
        <taxon>Tracheophyta</taxon>
        <taxon>Spermatophyta</taxon>
        <taxon>Magnoliopsida</taxon>
        <taxon>eudicotyledons</taxon>
        <taxon>Gunneridae</taxon>
        <taxon>Pentapetalae</taxon>
        <taxon>rosids</taxon>
        <taxon>fabids</taxon>
        <taxon>Malpighiales</taxon>
        <taxon>Rhizophoraceae</taxon>
        <taxon>Rhizophora</taxon>
    </lineage>
</organism>
<name>A0A2P2N5N9_RHIMU</name>
<dbReference type="EMBL" id="GGEC01057343">
    <property type="protein sequence ID" value="MBX37827.1"/>
    <property type="molecule type" value="Transcribed_RNA"/>
</dbReference>
<accession>A0A2P2N5N9</accession>